<sequence>MLFGGSHESSSEEDLSETDTKSSSASYITSKTATTDSWHDLKSDTDPQSEIIKQFEQINDTDVNELTL</sequence>
<organism evidence="2 3">
    <name type="scientific">Rotaria magnacalcarata</name>
    <dbReference type="NCBI Taxonomy" id="392030"/>
    <lineage>
        <taxon>Eukaryota</taxon>
        <taxon>Metazoa</taxon>
        <taxon>Spiralia</taxon>
        <taxon>Gnathifera</taxon>
        <taxon>Rotifera</taxon>
        <taxon>Eurotatoria</taxon>
        <taxon>Bdelloidea</taxon>
        <taxon>Philodinida</taxon>
        <taxon>Philodinidae</taxon>
        <taxon>Rotaria</taxon>
    </lineage>
</organism>
<feature type="non-terminal residue" evidence="2">
    <location>
        <position position="68"/>
    </location>
</feature>
<dbReference type="Proteomes" id="UP000676336">
    <property type="component" value="Unassembled WGS sequence"/>
</dbReference>
<feature type="compositionally biased region" description="Polar residues" evidence="1">
    <location>
        <begin position="56"/>
        <end position="68"/>
    </location>
</feature>
<feature type="compositionally biased region" description="Polar residues" evidence="1">
    <location>
        <begin position="25"/>
        <end position="36"/>
    </location>
</feature>
<comment type="caution">
    <text evidence="2">The sequence shown here is derived from an EMBL/GenBank/DDBJ whole genome shotgun (WGS) entry which is preliminary data.</text>
</comment>
<proteinExistence type="predicted"/>
<evidence type="ECO:0000313" key="2">
    <source>
        <dbReference type="EMBL" id="CAF5209046.1"/>
    </source>
</evidence>
<dbReference type="EMBL" id="CAJOBI010338200">
    <property type="protein sequence ID" value="CAF5209046.1"/>
    <property type="molecule type" value="Genomic_DNA"/>
</dbReference>
<evidence type="ECO:0000313" key="3">
    <source>
        <dbReference type="Proteomes" id="UP000676336"/>
    </source>
</evidence>
<name>A0A8S3J338_9BILA</name>
<evidence type="ECO:0000256" key="1">
    <source>
        <dbReference type="SAM" id="MobiDB-lite"/>
    </source>
</evidence>
<accession>A0A8S3J338</accession>
<protein>
    <submittedName>
        <fullName evidence="2">Uncharacterized protein</fullName>
    </submittedName>
</protein>
<feature type="region of interest" description="Disordered" evidence="1">
    <location>
        <begin position="1"/>
        <end position="68"/>
    </location>
</feature>
<reference evidence="2" key="1">
    <citation type="submission" date="2021-02" db="EMBL/GenBank/DDBJ databases">
        <authorList>
            <person name="Nowell W R."/>
        </authorList>
    </citation>
    <scope>NUCLEOTIDE SEQUENCE</scope>
</reference>
<gene>
    <name evidence="2" type="ORF">SMN809_LOCUS77775</name>
</gene>
<dbReference type="AlphaFoldDB" id="A0A8S3J338"/>